<dbReference type="Proteomes" id="UP000282312">
    <property type="component" value="Unassembled WGS sequence"/>
</dbReference>
<dbReference type="InterPro" id="IPR052356">
    <property type="entry name" value="Thiol_S-MT"/>
</dbReference>
<organism evidence="2 3">
    <name type="scientific">Micromonospora inaquosa</name>
    <dbReference type="NCBI Taxonomy" id="2203716"/>
    <lineage>
        <taxon>Bacteria</taxon>
        <taxon>Bacillati</taxon>
        <taxon>Actinomycetota</taxon>
        <taxon>Actinomycetes</taxon>
        <taxon>Micromonosporales</taxon>
        <taxon>Micromonosporaceae</taxon>
        <taxon>Micromonospora</taxon>
    </lineage>
</organism>
<reference evidence="2 3" key="1">
    <citation type="submission" date="2018-05" db="EMBL/GenBank/DDBJ databases">
        <title>Micromonospora from Atacama Desert.</title>
        <authorList>
            <person name="Carro L."/>
            <person name="Goodfellow M."/>
            <person name="Klenk H.-P."/>
        </authorList>
    </citation>
    <scope>NUCLEOTIDE SEQUENCE [LARGE SCALE GENOMIC DNA]</scope>
    <source>
        <strain evidence="2 3">LB39</strain>
    </source>
</reference>
<protein>
    <submittedName>
        <fullName evidence="2">SAM-dependent methyltransferase</fullName>
    </submittedName>
</protein>
<dbReference type="OrthoDB" id="65624at2"/>
<evidence type="ECO:0000313" key="3">
    <source>
        <dbReference type="Proteomes" id="UP000282312"/>
    </source>
</evidence>
<keyword evidence="2" id="KW-0808">Transferase</keyword>
<proteinExistence type="predicted"/>
<dbReference type="AlphaFoldDB" id="A0A3N9WJ74"/>
<dbReference type="GO" id="GO:0008757">
    <property type="term" value="F:S-adenosylmethionine-dependent methyltransferase activity"/>
    <property type="evidence" value="ECO:0007669"/>
    <property type="project" value="InterPro"/>
</dbReference>
<keyword evidence="3" id="KW-1185">Reference proteome</keyword>
<evidence type="ECO:0000259" key="1">
    <source>
        <dbReference type="Pfam" id="PF08241"/>
    </source>
</evidence>
<dbReference type="RefSeq" id="WP_124774172.1">
    <property type="nucleotide sequence ID" value="NZ_QGSZ01000233.1"/>
</dbReference>
<gene>
    <name evidence="2" type="ORF">DLJ59_20095</name>
</gene>
<dbReference type="SUPFAM" id="SSF53335">
    <property type="entry name" value="S-adenosyl-L-methionine-dependent methyltransferases"/>
    <property type="match status" value="1"/>
</dbReference>
<dbReference type="PANTHER" id="PTHR45036">
    <property type="entry name" value="METHYLTRANSFERASE LIKE 7B"/>
    <property type="match status" value="1"/>
</dbReference>
<accession>A0A3N9WJ74</accession>
<keyword evidence="2" id="KW-0489">Methyltransferase</keyword>
<dbReference type="GO" id="GO:0032259">
    <property type="term" value="P:methylation"/>
    <property type="evidence" value="ECO:0007669"/>
    <property type="project" value="UniProtKB-KW"/>
</dbReference>
<evidence type="ECO:0000313" key="2">
    <source>
        <dbReference type="EMBL" id="RQX00848.1"/>
    </source>
</evidence>
<dbReference type="InterPro" id="IPR013216">
    <property type="entry name" value="Methyltransf_11"/>
</dbReference>
<name>A0A3N9WJ74_9ACTN</name>
<dbReference type="PANTHER" id="PTHR45036:SF1">
    <property type="entry name" value="METHYLTRANSFERASE LIKE 7A"/>
    <property type="match status" value="1"/>
</dbReference>
<comment type="caution">
    <text evidence="2">The sequence shown here is derived from an EMBL/GenBank/DDBJ whole genome shotgun (WGS) entry which is preliminary data.</text>
</comment>
<dbReference type="EMBL" id="QGSZ01000233">
    <property type="protein sequence ID" value="RQX00848.1"/>
    <property type="molecule type" value="Genomic_DNA"/>
</dbReference>
<sequence length="227" mass="24274">MEITPSLEVDVAKVSHPVFARVYERLSVAMDRAGTAAFRRELVAGLSGRVIEIGAGNGRMFAHYPPGVTQVLAVEPERRLRAAAERAAADAPVPVTVVDGLAQALPAGDGEFDAAVVALVLCTVPDQASALAETRRVLRPGGQVRFFEHVAAEVATGLHRAQRLVDATLWPRLFAGCHTNRDTVAAIDAAGFEVEELRRFRFPATSNSPSSPCVLGHAIRPVPTVRR</sequence>
<dbReference type="Pfam" id="PF08241">
    <property type="entry name" value="Methyltransf_11"/>
    <property type="match status" value="1"/>
</dbReference>
<feature type="domain" description="Methyltransferase type 11" evidence="1">
    <location>
        <begin position="52"/>
        <end position="144"/>
    </location>
</feature>
<dbReference type="Gene3D" id="3.40.50.150">
    <property type="entry name" value="Vaccinia Virus protein VP39"/>
    <property type="match status" value="1"/>
</dbReference>
<dbReference type="CDD" id="cd02440">
    <property type="entry name" value="AdoMet_MTases"/>
    <property type="match status" value="1"/>
</dbReference>
<dbReference type="InterPro" id="IPR029063">
    <property type="entry name" value="SAM-dependent_MTases_sf"/>
</dbReference>